<dbReference type="Proteomes" id="UP001371218">
    <property type="component" value="Unassembled WGS sequence"/>
</dbReference>
<protein>
    <submittedName>
        <fullName evidence="1">Uncharacterized protein</fullName>
    </submittedName>
</protein>
<dbReference type="RefSeq" id="WP_341428338.1">
    <property type="nucleotide sequence ID" value="NZ_JBBUTG010000022.1"/>
</dbReference>
<gene>
    <name evidence="1" type="ORF">AACH06_24060</name>
</gene>
<reference evidence="1 2" key="1">
    <citation type="submission" date="2024-04" db="EMBL/GenBank/DDBJ databases">
        <title>Novel species of the genus Ideonella isolated from streams.</title>
        <authorList>
            <person name="Lu H."/>
        </authorList>
    </citation>
    <scope>NUCLEOTIDE SEQUENCE [LARGE SCALE GENOMIC DNA]</scope>
    <source>
        <strain evidence="1 2">DXS29W</strain>
    </source>
</reference>
<keyword evidence="2" id="KW-1185">Reference proteome</keyword>
<evidence type="ECO:0000313" key="2">
    <source>
        <dbReference type="Proteomes" id="UP001371218"/>
    </source>
</evidence>
<dbReference type="EMBL" id="JBBUTG010000022">
    <property type="protein sequence ID" value="MEK8033912.1"/>
    <property type="molecule type" value="Genomic_DNA"/>
</dbReference>
<comment type="caution">
    <text evidence="1">The sequence shown here is derived from an EMBL/GenBank/DDBJ whole genome shotgun (WGS) entry which is preliminary data.</text>
</comment>
<accession>A0ABU9BVC5</accession>
<name>A0ABU9BVC5_9BURK</name>
<organism evidence="1 2">
    <name type="scientific">Ideonella lacteola</name>
    <dbReference type="NCBI Taxonomy" id="2984193"/>
    <lineage>
        <taxon>Bacteria</taxon>
        <taxon>Pseudomonadati</taxon>
        <taxon>Pseudomonadota</taxon>
        <taxon>Betaproteobacteria</taxon>
        <taxon>Burkholderiales</taxon>
        <taxon>Sphaerotilaceae</taxon>
        <taxon>Ideonella</taxon>
    </lineage>
</organism>
<proteinExistence type="predicted"/>
<sequence>MRRRDTLAEGRSTLGSFAAAPGEYVYIGNFAVDCYKTPIPWRFYTQGKADFADHMAQFKAKYPALPIDKVTYRLFSTIELGEPYELK</sequence>
<evidence type="ECO:0000313" key="1">
    <source>
        <dbReference type="EMBL" id="MEK8033912.1"/>
    </source>
</evidence>